<dbReference type="SMART" id="SM00091">
    <property type="entry name" value="PAS"/>
    <property type="match status" value="1"/>
</dbReference>
<name>A0A0Q0Y202_9FLAO</name>
<dbReference type="SMART" id="SM00388">
    <property type="entry name" value="HisKA"/>
    <property type="match status" value="1"/>
</dbReference>
<dbReference type="GO" id="GO:0000155">
    <property type="term" value="F:phosphorelay sensor kinase activity"/>
    <property type="evidence" value="ECO:0007669"/>
    <property type="project" value="InterPro"/>
</dbReference>
<dbReference type="Proteomes" id="UP000050443">
    <property type="component" value="Unassembled WGS sequence"/>
</dbReference>
<dbReference type="PATRIC" id="fig|362413.3.peg.3710"/>
<dbReference type="InterPro" id="IPR003661">
    <property type="entry name" value="HisK_dim/P_dom"/>
</dbReference>
<dbReference type="PROSITE" id="PS50109">
    <property type="entry name" value="HIS_KIN"/>
    <property type="match status" value="1"/>
</dbReference>
<dbReference type="FunFam" id="3.30.565.10:FF:000006">
    <property type="entry name" value="Sensor histidine kinase WalK"/>
    <property type="match status" value="1"/>
</dbReference>
<dbReference type="GO" id="GO:0006355">
    <property type="term" value="P:regulation of DNA-templated transcription"/>
    <property type="evidence" value="ECO:0007669"/>
    <property type="project" value="InterPro"/>
</dbReference>
<protein>
    <recommendedName>
        <fullName evidence="2">histidine kinase</fullName>
        <ecNumber evidence="2">2.7.13.3</ecNumber>
    </recommendedName>
</protein>
<keyword evidence="4" id="KW-0808">Transferase</keyword>
<evidence type="ECO:0000256" key="3">
    <source>
        <dbReference type="ARBA" id="ARBA00022553"/>
    </source>
</evidence>
<dbReference type="InterPro" id="IPR004358">
    <property type="entry name" value="Sig_transdc_His_kin-like_C"/>
</dbReference>
<dbReference type="OrthoDB" id="9781208at2"/>
<sequence>MKDNNTNIESLKAEIASLKEQLYESNSIVDAIKEGDVDALVVNANGTPQLYSLETADYTFRLLIEKFGQGALSISRNGLILYCNDYFSKLIGIPAEKIIGNYLYQYFNSMDNFVPIIEALKYGITTHEIVFKTQTYRKTFPAYIAVTDLEPAVQGIGIVITDLTEKKKHEDALIQHQKELEEKIHELNRINANLEEFIHVISHDLKEPLRKIVMYNGRIDASYLSEADAKSMNVMKSAALRLNSLVDDLVSYSSHTAQEERSEINLVDVIREVTDDLEIIISDKKAEIKIGKLPTIKASRVQMRQLFSNLISNAIKYSKKDSFPLIEISQIDTFEPEIQNQNHQFIKIQIKDNGIGMEQNHLLKIFTIFQRLHAKNEYSGNGIGLAICKKIMENHSGNITVVSKPNEGTTFNLYFPIV</sequence>
<dbReference type="InterPro" id="IPR000014">
    <property type="entry name" value="PAS"/>
</dbReference>
<dbReference type="PANTHER" id="PTHR43304">
    <property type="entry name" value="PHYTOCHROME-LIKE PROTEIN CPH1"/>
    <property type="match status" value="1"/>
</dbReference>
<accession>A0A0Q0Y202</accession>
<dbReference type="Gene3D" id="3.30.565.10">
    <property type="entry name" value="Histidine kinase-like ATPase, C-terminal domain"/>
    <property type="match status" value="1"/>
</dbReference>
<evidence type="ECO:0000259" key="7">
    <source>
        <dbReference type="PROSITE" id="PS50109"/>
    </source>
</evidence>
<evidence type="ECO:0000256" key="1">
    <source>
        <dbReference type="ARBA" id="ARBA00000085"/>
    </source>
</evidence>
<reference evidence="9 10" key="1">
    <citation type="submission" date="2014-09" db="EMBL/GenBank/DDBJ databases">
        <title>Genome sequence of Flavobacterium aquidurense RC62.</title>
        <authorList>
            <person name="Kim J.F."/>
            <person name="Kwak M.-J."/>
        </authorList>
    </citation>
    <scope>NUCLEOTIDE SEQUENCE [LARGE SCALE GENOMIC DNA]</scope>
    <source>
        <strain evidence="9 10">RC62</strain>
    </source>
</reference>
<comment type="catalytic activity">
    <reaction evidence="1">
        <text>ATP + protein L-histidine = ADP + protein N-phospho-L-histidine.</text>
        <dbReference type="EC" id="2.7.13.3"/>
    </reaction>
</comment>
<dbReference type="InterPro" id="IPR036890">
    <property type="entry name" value="HATPase_C_sf"/>
</dbReference>
<dbReference type="AlphaFoldDB" id="A0A0Q0Y202"/>
<keyword evidence="6" id="KW-0175">Coiled coil</keyword>
<evidence type="ECO:0000313" key="9">
    <source>
        <dbReference type="EMBL" id="KQB42778.1"/>
    </source>
</evidence>
<dbReference type="SMART" id="SM00387">
    <property type="entry name" value="HATPase_c"/>
    <property type="match status" value="1"/>
</dbReference>
<dbReference type="RefSeq" id="WP_055092899.1">
    <property type="nucleotide sequence ID" value="NZ_JRLF01000006.1"/>
</dbReference>
<dbReference type="STRING" id="362413.RC62_3785"/>
<feature type="domain" description="Histidine kinase" evidence="7">
    <location>
        <begin position="200"/>
        <end position="418"/>
    </location>
</feature>
<feature type="coiled-coil region" evidence="6">
    <location>
        <begin position="1"/>
        <end position="28"/>
    </location>
</feature>
<dbReference type="Gene3D" id="3.30.450.20">
    <property type="entry name" value="PAS domain"/>
    <property type="match status" value="1"/>
</dbReference>
<evidence type="ECO:0000256" key="5">
    <source>
        <dbReference type="ARBA" id="ARBA00022777"/>
    </source>
</evidence>
<dbReference type="PRINTS" id="PR00344">
    <property type="entry name" value="BCTRLSENSOR"/>
</dbReference>
<dbReference type="InterPro" id="IPR005467">
    <property type="entry name" value="His_kinase_dom"/>
</dbReference>
<dbReference type="NCBIfam" id="TIGR00229">
    <property type="entry name" value="sensory_box"/>
    <property type="match status" value="1"/>
</dbReference>
<feature type="coiled-coil region" evidence="6">
    <location>
        <begin position="166"/>
        <end position="197"/>
    </location>
</feature>
<dbReference type="EC" id="2.7.13.3" evidence="2"/>
<keyword evidence="5 9" id="KW-0418">Kinase</keyword>
<evidence type="ECO:0000313" key="10">
    <source>
        <dbReference type="Proteomes" id="UP000050443"/>
    </source>
</evidence>
<dbReference type="SUPFAM" id="SSF55785">
    <property type="entry name" value="PYP-like sensor domain (PAS domain)"/>
    <property type="match status" value="1"/>
</dbReference>
<evidence type="ECO:0000256" key="6">
    <source>
        <dbReference type="SAM" id="Coils"/>
    </source>
</evidence>
<dbReference type="PANTHER" id="PTHR43304:SF1">
    <property type="entry name" value="PAC DOMAIN-CONTAINING PROTEIN"/>
    <property type="match status" value="1"/>
</dbReference>
<dbReference type="Pfam" id="PF00512">
    <property type="entry name" value="HisKA"/>
    <property type="match status" value="1"/>
</dbReference>
<keyword evidence="3" id="KW-0597">Phosphoprotein</keyword>
<dbReference type="SUPFAM" id="SSF55874">
    <property type="entry name" value="ATPase domain of HSP90 chaperone/DNA topoisomerase II/histidine kinase"/>
    <property type="match status" value="1"/>
</dbReference>
<dbReference type="PROSITE" id="PS50112">
    <property type="entry name" value="PAS"/>
    <property type="match status" value="1"/>
</dbReference>
<dbReference type="InterPro" id="IPR035965">
    <property type="entry name" value="PAS-like_dom_sf"/>
</dbReference>
<feature type="domain" description="PAS" evidence="8">
    <location>
        <begin position="56"/>
        <end position="111"/>
    </location>
</feature>
<dbReference type="SUPFAM" id="SSF47384">
    <property type="entry name" value="Homodimeric domain of signal transducing histidine kinase"/>
    <property type="match status" value="1"/>
</dbReference>
<dbReference type="EMBL" id="JRLF01000006">
    <property type="protein sequence ID" value="KQB42778.1"/>
    <property type="molecule type" value="Genomic_DNA"/>
</dbReference>
<dbReference type="InterPro" id="IPR013767">
    <property type="entry name" value="PAS_fold"/>
</dbReference>
<dbReference type="InterPro" id="IPR036097">
    <property type="entry name" value="HisK_dim/P_sf"/>
</dbReference>
<dbReference type="Pfam" id="PF02518">
    <property type="entry name" value="HATPase_c"/>
    <property type="match status" value="1"/>
</dbReference>
<gene>
    <name evidence="9" type="ORF">RC62_3785</name>
</gene>
<dbReference type="Gene3D" id="1.10.287.130">
    <property type="match status" value="1"/>
</dbReference>
<organism evidence="9 10">
    <name type="scientific">Flavobacterium aquidurense</name>
    <dbReference type="NCBI Taxonomy" id="362413"/>
    <lineage>
        <taxon>Bacteria</taxon>
        <taxon>Pseudomonadati</taxon>
        <taxon>Bacteroidota</taxon>
        <taxon>Flavobacteriia</taxon>
        <taxon>Flavobacteriales</taxon>
        <taxon>Flavobacteriaceae</taxon>
        <taxon>Flavobacterium</taxon>
    </lineage>
</organism>
<evidence type="ECO:0000256" key="2">
    <source>
        <dbReference type="ARBA" id="ARBA00012438"/>
    </source>
</evidence>
<evidence type="ECO:0000259" key="8">
    <source>
        <dbReference type="PROSITE" id="PS50112"/>
    </source>
</evidence>
<dbReference type="Pfam" id="PF00989">
    <property type="entry name" value="PAS"/>
    <property type="match status" value="1"/>
</dbReference>
<proteinExistence type="predicted"/>
<dbReference type="InterPro" id="IPR003594">
    <property type="entry name" value="HATPase_dom"/>
</dbReference>
<dbReference type="CDD" id="cd00082">
    <property type="entry name" value="HisKA"/>
    <property type="match status" value="1"/>
</dbReference>
<dbReference type="InterPro" id="IPR052162">
    <property type="entry name" value="Sensor_kinase/Photoreceptor"/>
</dbReference>
<comment type="caution">
    <text evidence="9">The sequence shown here is derived from an EMBL/GenBank/DDBJ whole genome shotgun (WGS) entry which is preliminary data.</text>
</comment>
<dbReference type="CDD" id="cd00130">
    <property type="entry name" value="PAS"/>
    <property type="match status" value="1"/>
</dbReference>
<evidence type="ECO:0000256" key="4">
    <source>
        <dbReference type="ARBA" id="ARBA00022679"/>
    </source>
</evidence>